<dbReference type="Proteomes" id="UP000268016">
    <property type="component" value="Unassembled WGS sequence"/>
</dbReference>
<feature type="domain" description="Ferric siderophore reductase C-terminal" evidence="1">
    <location>
        <begin position="234"/>
        <end position="254"/>
    </location>
</feature>
<keyword evidence="3" id="KW-1185">Reference proteome</keyword>
<comment type="caution">
    <text evidence="2">The sequence shown here is derived from an EMBL/GenBank/DDBJ whole genome shotgun (WGS) entry which is preliminary data.</text>
</comment>
<name>A0A3N2R4N8_9RHOB</name>
<dbReference type="Pfam" id="PF11575">
    <property type="entry name" value="FhuF_C"/>
    <property type="match status" value="1"/>
</dbReference>
<dbReference type="GO" id="GO:0051537">
    <property type="term" value="F:2 iron, 2 sulfur cluster binding"/>
    <property type="evidence" value="ECO:0007669"/>
    <property type="project" value="InterPro"/>
</dbReference>
<evidence type="ECO:0000313" key="2">
    <source>
        <dbReference type="EMBL" id="ROU02452.1"/>
    </source>
</evidence>
<dbReference type="EMBL" id="RDRB01000004">
    <property type="protein sequence ID" value="ROU02452.1"/>
    <property type="molecule type" value="Genomic_DNA"/>
</dbReference>
<protein>
    <submittedName>
        <fullName evidence="2">Ferric iron reductase</fullName>
    </submittedName>
</protein>
<proteinExistence type="predicted"/>
<sequence length="277" mass="29688">MNAPEGIPDLAASLARRPPTREAFTAGASFGVAPADALPLAEPERGPLTDWLAAEVAEVTTPDDKLAAAYLMNSLSWAVPEPLAWVALDGVALPDIPPEAVAVTARREQWEEDGESGVAVAYDLVLDPALIRPAPGMETADALGALVAGLFAPLVAAVSRRSGLSRGALWRLVGDGLSATLLALGKEAGCEDRAMDMARAVLADRRTPLFSRQTGFVRIDLPERPEIAEWFRARGGCCRYYTAEGSEYCTTCVLRDKKSRDARLREHLRRKNGLLVA</sequence>
<reference evidence="2 3" key="1">
    <citation type="submission" date="2018-10" db="EMBL/GenBank/DDBJ databases">
        <title>Histidinibacterium lentulum gen. nov., sp. nov., a marine bacterium from the culture broth of Picochlorum sp. 122.</title>
        <authorList>
            <person name="Wang G."/>
        </authorList>
    </citation>
    <scope>NUCLEOTIDE SEQUENCE [LARGE SCALE GENOMIC DNA]</scope>
    <source>
        <strain evidence="2 3">B17</strain>
    </source>
</reference>
<accession>A0A3N2R4N8</accession>
<gene>
    <name evidence="2" type="ORF">EAT49_08920</name>
</gene>
<dbReference type="RefSeq" id="WP_123641972.1">
    <property type="nucleotide sequence ID" value="NZ_ML119084.1"/>
</dbReference>
<evidence type="ECO:0000313" key="3">
    <source>
        <dbReference type="Proteomes" id="UP000268016"/>
    </source>
</evidence>
<dbReference type="AlphaFoldDB" id="A0A3N2R4N8"/>
<dbReference type="OrthoDB" id="6195577at2"/>
<organism evidence="2 3">
    <name type="scientific">Histidinibacterium lentulum</name>
    <dbReference type="NCBI Taxonomy" id="2480588"/>
    <lineage>
        <taxon>Bacteria</taxon>
        <taxon>Pseudomonadati</taxon>
        <taxon>Pseudomonadota</taxon>
        <taxon>Alphaproteobacteria</taxon>
        <taxon>Rhodobacterales</taxon>
        <taxon>Paracoccaceae</taxon>
        <taxon>Histidinibacterium</taxon>
    </lineage>
</organism>
<evidence type="ECO:0000259" key="1">
    <source>
        <dbReference type="Pfam" id="PF11575"/>
    </source>
</evidence>
<dbReference type="InterPro" id="IPR024726">
    <property type="entry name" value="FhuF_C"/>
</dbReference>